<dbReference type="SMART" id="SM00320">
    <property type="entry name" value="WD40"/>
    <property type="match status" value="3"/>
</dbReference>
<dbReference type="GO" id="GO:0000127">
    <property type="term" value="C:transcription factor TFIIIC complex"/>
    <property type="evidence" value="ECO:0007669"/>
    <property type="project" value="InterPro"/>
</dbReference>
<dbReference type="InterPro" id="IPR044230">
    <property type="entry name" value="GTF3C4"/>
</dbReference>
<evidence type="ECO:0000256" key="2">
    <source>
        <dbReference type="SAM" id="MobiDB-lite"/>
    </source>
</evidence>
<name>A0AAV5E6Y8_ELECO</name>
<evidence type="ECO:0000259" key="3">
    <source>
        <dbReference type="Pfam" id="PF12657"/>
    </source>
</evidence>
<dbReference type="PANTHER" id="PTHR15496">
    <property type="entry name" value="GENERAL TRANSCRIPTION FACTOR 3C POLYPEPTIDE 4 FAMILY"/>
    <property type="match status" value="1"/>
</dbReference>
<protein>
    <recommendedName>
        <fullName evidence="3">Transcription factor IIIC 90kDa subunit N-terminal domain-containing protein</fullName>
    </recommendedName>
</protein>
<dbReference type="FunFam" id="2.130.10.10:FF:001618">
    <property type="entry name" value="Transducin/WD40 repeat-like superfamily protein"/>
    <property type="match status" value="1"/>
</dbReference>
<dbReference type="PANTHER" id="PTHR15496:SF2">
    <property type="entry name" value="GENERAL TRANSCRIPTION FACTOR 3C POLYPEPTIDE 4"/>
    <property type="match status" value="1"/>
</dbReference>
<gene>
    <name evidence="4" type="primary">gb05060</name>
    <name evidence="4" type="ORF">PR202_gb05060</name>
</gene>
<evidence type="ECO:0000256" key="1">
    <source>
        <dbReference type="PROSITE-ProRule" id="PRU00221"/>
    </source>
</evidence>
<dbReference type="Gene3D" id="2.130.10.10">
    <property type="entry name" value="YVTN repeat-like/Quinoprotein amine dehydrogenase"/>
    <property type="match status" value="2"/>
</dbReference>
<sequence>MAPHYQAATLIAAPCYPDAIAWSNENLVAVASGHLVTILNPDALEGPRQVIVLRHSDPFPIGVVNREGKISLSHVWCPLASHVILNHVSSQFRGLKKDLHLIPGVLVGEELNHHGNDTAPLRHHVLITKSRDAGYIYDDNEDDSHAVKDADFSLELCSNKSKKRPLGKVVNHGQGRSQNTKAPLSSNEASKSLPHITAKQYACRDALLSSLIVAWSPVLSSSDRVSYLSRDWCILAVGSKSGNVSFWKVCKPEYYTIDVGLVSREPMLIGVLQAHKSWVSAISLEVSSTSSSKSSLLLATGCSDGSVKIWSGDIEGLHLFTGAGEVPFVLVAEITADVSAPVSSISLSASARLQPEVNLAIGRVSGSLETWMWNACSNEIENTSACHAHDQVVTGLSWGLDGHCLYSCSQDNSVHCWITQGKNLEQIPMHTYFPEIKESTDLSEVSDRCFGLTLAPGQQMIAVVRSLDSNLLNPMYEARTQKAVVEFAWIGGQFLGIPIDQSIHPGSPESPILSSTNLWWGSNILWSLKKYETGERALVLWDVIAALQGLKKSAPAFLGTLMHKWVSDLFSDDSHHVSFNASSHWRGDMMCKVSSRKLHLLNIICRKVMLKDNEQEPGAENFNATDFWNDLLASSERELRERLVSFTFGVVLKRTSCILSGTSVENSWFPVGVAQMDSWVSMHDGELHNQLSSLRCRIQDPGSSLCGTAYAGGMVDKLLSESFFTMPVSPLDADGDDSIDLSAPAVPLCPFCGILLQRSMPEFLLSASPV</sequence>
<evidence type="ECO:0000313" key="5">
    <source>
        <dbReference type="Proteomes" id="UP001054889"/>
    </source>
</evidence>
<feature type="compositionally biased region" description="Polar residues" evidence="2">
    <location>
        <begin position="174"/>
        <end position="189"/>
    </location>
</feature>
<keyword evidence="5" id="KW-1185">Reference proteome</keyword>
<reference evidence="4" key="1">
    <citation type="journal article" date="2018" name="DNA Res.">
        <title>Multiple hybrid de novo genome assembly of finger millet, an orphan allotetraploid crop.</title>
        <authorList>
            <person name="Hatakeyama M."/>
            <person name="Aluri S."/>
            <person name="Balachadran M.T."/>
            <person name="Sivarajan S.R."/>
            <person name="Patrignani A."/>
            <person name="Gruter S."/>
            <person name="Poveda L."/>
            <person name="Shimizu-Inatsugi R."/>
            <person name="Baeten J."/>
            <person name="Francoijs K.J."/>
            <person name="Nataraja K.N."/>
            <person name="Reddy Y.A.N."/>
            <person name="Phadnis S."/>
            <person name="Ravikumar R.L."/>
            <person name="Schlapbach R."/>
            <person name="Sreeman S.M."/>
            <person name="Shimizu K.K."/>
        </authorList>
    </citation>
    <scope>NUCLEOTIDE SEQUENCE</scope>
</reference>
<dbReference type="Pfam" id="PF12657">
    <property type="entry name" value="TFIIIC_delta"/>
    <property type="match status" value="1"/>
</dbReference>
<feature type="domain" description="Transcription factor IIIC 90kDa subunit N-terminal" evidence="3">
    <location>
        <begin position="214"/>
        <end position="470"/>
    </location>
</feature>
<dbReference type="PROSITE" id="PS50082">
    <property type="entry name" value="WD_REPEATS_2"/>
    <property type="match status" value="2"/>
</dbReference>
<dbReference type="GO" id="GO:0004402">
    <property type="term" value="F:histone acetyltransferase activity"/>
    <property type="evidence" value="ECO:0007669"/>
    <property type="project" value="InterPro"/>
</dbReference>
<dbReference type="Proteomes" id="UP001054889">
    <property type="component" value="Unassembled WGS sequence"/>
</dbReference>
<dbReference type="FunFam" id="2.130.10.10:FF:000744">
    <property type="entry name" value="Transducin/WD40 repeat-like superfamily protein"/>
    <property type="match status" value="1"/>
</dbReference>
<dbReference type="InterPro" id="IPR036322">
    <property type="entry name" value="WD40_repeat_dom_sf"/>
</dbReference>
<comment type="caution">
    <text evidence="4">The sequence shown here is derived from an EMBL/GenBank/DDBJ whole genome shotgun (WGS) entry which is preliminary data.</text>
</comment>
<proteinExistence type="predicted"/>
<dbReference type="AlphaFoldDB" id="A0AAV5E6Y8"/>
<keyword evidence="1" id="KW-0853">WD repeat</keyword>
<evidence type="ECO:0000313" key="4">
    <source>
        <dbReference type="EMBL" id="GJN17950.1"/>
    </source>
</evidence>
<reference evidence="4" key="2">
    <citation type="submission" date="2021-12" db="EMBL/GenBank/DDBJ databases">
        <title>Resequencing data analysis of finger millet.</title>
        <authorList>
            <person name="Hatakeyama M."/>
            <person name="Aluri S."/>
            <person name="Balachadran M.T."/>
            <person name="Sivarajan S.R."/>
            <person name="Poveda L."/>
            <person name="Shimizu-Inatsugi R."/>
            <person name="Schlapbach R."/>
            <person name="Sreeman S.M."/>
            <person name="Shimizu K.K."/>
        </authorList>
    </citation>
    <scope>NUCLEOTIDE SEQUENCE</scope>
</reference>
<feature type="repeat" description="WD" evidence="1">
    <location>
        <begin position="279"/>
        <end position="311"/>
    </location>
</feature>
<dbReference type="InterPro" id="IPR015943">
    <property type="entry name" value="WD40/YVTN_repeat-like_dom_sf"/>
</dbReference>
<dbReference type="InterPro" id="IPR024761">
    <property type="entry name" value="TFIIIC_delta_N"/>
</dbReference>
<accession>A0AAV5E6Y8</accession>
<dbReference type="GO" id="GO:0006384">
    <property type="term" value="P:transcription initiation at RNA polymerase III promoter"/>
    <property type="evidence" value="ECO:0007669"/>
    <property type="project" value="InterPro"/>
</dbReference>
<dbReference type="SUPFAM" id="SSF50978">
    <property type="entry name" value="WD40 repeat-like"/>
    <property type="match status" value="1"/>
</dbReference>
<feature type="region of interest" description="Disordered" evidence="2">
    <location>
        <begin position="165"/>
        <end position="189"/>
    </location>
</feature>
<dbReference type="EMBL" id="BQKI01000073">
    <property type="protein sequence ID" value="GJN17950.1"/>
    <property type="molecule type" value="Genomic_DNA"/>
</dbReference>
<feature type="repeat" description="WD" evidence="1">
    <location>
        <begin position="386"/>
        <end position="417"/>
    </location>
</feature>
<organism evidence="4 5">
    <name type="scientific">Eleusine coracana subsp. coracana</name>
    <dbReference type="NCBI Taxonomy" id="191504"/>
    <lineage>
        <taxon>Eukaryota</taxon>
        <taxon>Viridiplantae</taxon>
        <taxon>Streptophyta</taxon>
        <taxon>Embryophyta</taxon>
        <taxon>Tracheophyta</taxon>
        <taxon>Spermatophyta</taxon>
        <taxon>Magnoliopsida</taxon>
        <taxon>Liliopsida</taxon>
        <taxon>Poales</taxon>
        <taxon>Poaceae</taxon>
        <taxon>PACMAD clade</taxon>
        <taxon>Chloridoideae</taxon>
        <taxon>Cynodonteae</taxon>
        <taxon>Eleusininae</taxon>
        <taxon>Eleusine</taxon>
    </lineage>
</organism>
<dbReference type="InterPro" id="IPR001680">
    <property type="entry name" value="WD40_rpt"/>
</dbReference>